<evidence type="ECO:0000256" key="2">
    <source>
        <dbReference type="ARBA" id="ARBA00009178"/>
    </source>
</evidence>
<dbReference type="EMBL" id="CM001881">
    <property type="protein sequence ID" value="EOY21240.1"/>
    <property type="molecule type" value="Genomic_DNA"/>
</dbReference>
<dbReference type="HOGENOM" id="CLU_2762957_0_0_1"/>
<evidence type="ECO:0000256" key="4">
    <source>
        <dbReference type="ARBA" id="ARBA00022702"/>
    </source>
</evidence>
<dbReference type="InterPro" id="IPR008801">
    <property type="entry name" value="RALF"/>
</dbReference>
<comment type="similarity">
    <text evidence="2">Belongs to the plant rapid alkalinization factor (RALF) family.</text>
</comment>
<evidence type="ECO:0000256" key="6">
    <source>
        <dbReference type="ARBA" id="ARBA00023157"/>
    </source>
</evidence>
<dbReference type="OMA" id="GRQPPCK"/>
<dbReference type="GO" id="GO:0005576">
    <property type="term" value="C:extracellular region"/>
    <property type="evidence" value="ECO:0007669"/>
    <property type="project" value="UniProtKB-SubCell"/>
</dbReference>
<keyword evidence="10" id="KW-1185">Reference proteome</keyword>
<proteinExistence type="inferred from homology"/>
<evidence type="ECO:0000313" key="9">
    <source>
        <dbReference type="EMBL" id="EOY21240.1"/>
    </source>
</evidence>
<dbReference type="Gramene" id="EOY21240">
    <property type="protein sequence ID" value="EOY21240"/>
    <property type="gene ID" value="TCM_012649"/>
</dbReference>
<gene>
    <name evidence="9" type="ORF">TCM_012649</name>
</gene>
<keyword evidence="6" id="KW-1015">Disulfide bond</keyword>
<evidence type="ECO:0000313" key="10">
    <source>
        <dbReference type="Proteomes" id="UP000026915"/>
    </source>
</evidence>
<protein>
    <submittedName>
        <fullName evidence="9">Uncharacterized protein</fullName>
    </submittedName>
</protein>
<evidence type="ECO:0000256" key="8">
    <source>
        <dbReference type="SAM" id="SignalP"/>
    </source>
</evidence>
<organism evidence="9 10">
    <name type="scientific">Theobroma cacao</name>
    <name type="common">Cacao</name>
    <name type="synonym">Cocoa</name>
    <dbReference type="NCBI Taxonomy" id="3641"/>
    <lineage>
        <taxon>Eukaryota</taxon>
        <taxon>Viridiplantae</taxon>
        <taxon>Streptophyta</taxon>
        <taxon>Embryophyta</taxon>
        <taxon>Tracheophyta</taxon>
        <taxon>Spermatophyta</taxon>
        <taxon>Magnoliopsida</taxon>
        <taxon>eudicotyledons</taxon>
        <taxon>Gunneridae</taxon>
        <taxon>Pentapetalae</taxon>
        <taxon>rosids</taxon>
        <taxon>malvids</taxon>
        <taxon>Malvales</taxon>
        <taxon>Malvaceae</taxon>
        <taxon>Byttnerioideae</taxon>
        <taxon>Theobroma</taxon>
    </lineage>
</organism>
<evidence type="ECO:0000256" key="3">
    <source>
        <dbReference type="ARBA" id="ARBA00022525"/>
    </source>
</evidence>
<dbReference type="AlphaFoldDB" id="A0A061FUR2"/>
<feature type="signal peptide" evidence="8">
    <location>
        <begin position="1"/>
        <end position="27"/>
    </location>
</feature>
<dbReference type="GO" id="GO:0005179">
    <property type="term" value="F:hormone activity"/>
    <property type="evidence" value="ECO:0007669"/>
    <property type="project" value="UniProtKB-KW"/>
</dbReference>
<keyword evidence="5 8" id="KW-0732">Signal</keyword>
<keyword evidence="3" id="KW-0964">Secreted</keyword>
<dbReference type="Proteomes" id="UP000026915">
    <property type="component" value="Chromosome 3"/>
</dbReference>
<dbReference type="Pfam" id="PF05498">
    <property type="entry name" value="RALF"/>
    <property type="match status" value="1"/>
</dbReference>
<comment type="subcellular location">
    <subcellularLocation>
        <location evidence="1">Secreted</location>
    </subcellularLocation>
</comment>
<reference evidence="9 10" key="1">
    <citation type="journal article" date="2013" name="Genome Biol.">
        <title>The genome sequence of the most widely cultivated cacao type and its use to identify candidate genes regulating pod color.</title>
        <authorList>
            <person name="Motamayor J.C."/>
            <person name="Mockaitis K."/>
            <person name="Schmutz J."/>
            <person name="Haiminen N."/>
            <person name="Iii D.L."/>
            <person name="Cornejo O."/>
            <person name="Findley S.D."/>
            <person name="Zheng P."/>
            <person name="Utro F."/>
            <person name="Royaert S."/>
            <person name="Saski C."/>
            <person name="Jenkins J."/>
            <person name="Podicheti R."/>
            <person name="Zhao M."/>
            <person name="Scheffler B.E."/>
            <person name="Stack J.C."/>
            <person name="Feltus F.A."/>
            <person name="Mustiga G.M."/>
            <person name="Amores F."/>
            <person name="Phillips W."/>
            <person name="Marelli J.P."/>
            <person name="May G.D."/>
            <person name="Shapiro H."/>
            <person name="Ma J."/>
            <person name="Bustamante C.D."/>
            <person name="Schnell R.J."/>
            <person name="Main D."/>
            <person name="Gilbert D."/>
            <person name="Parida L."/>
            <person name="Kuhn D.N."/>
        </authorList>
    </citation>
    <scope>NUCLEOTIDE SEQUENCE [LARGE SCALE GENOMIC DNA]</scope>
    <source>
        <strain evidence="10">cv. Matina 1-6</strain>
    </source>
</reference>
<name>A0A061FUR2_THECC</name>
<dbReference type="InParanoid" id="A0A061FUR2"/>
<dbReference type="PANTHER" id="PTHR34270:SF3">
    <property type="entry name" value="PROTEIN RALF-LIKE 16-RELATED"/>
    <property type="match status" value="1"/>
</dbReference>
<keyword evidence="4" id="KW-0372">Hormone</keyword>
<accession>A0A061FUR2</accession>
<sequence>MSMCKKFMLFCFCAMLVGLVLIREVNANEPIGYGAMAGGRQPPCKGDKCLPPPSNPGSRGCESIEKCRHP</sequence>
<dbReference type="GO" id="GO:0040008">
    <property type="term" value="P:regulation of growth"/>
    <property type="evidence" value="ECO:0007669"/>
    <property type="project" value="UniProtKB-ARBA"/>
</dbReference>
<evidence type="ECO:0000256" key="1">
    <source>
        <dbReference type="ARBA" id="ARBA00004613"/>
    </source>
</evidence>
<evidence type="ECO:0000256" key="5">
    <source>
        <dbReference type="ARBA" id="ARBA00022729"/>
    </source>
</evidence>
<feature type="chain" id="PRO_5001602353" evidence="8">
    <location>
        <begin position="28"/>
        <end position="70"/>
    </location>
</feature>
<comment type="function">
    <text evidence="7">Cell signaling peptide that may regulate plant stress, growth, and development. Mediates a rapid alkalinization of extracellular space by mediating a transient increase in the cytoplasmic Ca(2+) concentration leading to a calcium-dependent signaling events through a cell surface receptor and a concomitant activation of some intracellular mitogen-activated protein kinases.</text>
</comment>
<evidence type="ECO:0000256" key="7">
    <source>
        <dbReference type="ARBA" id="ARBA00037228"/>
    </source>
</evidence>
<dbReference type="PANTHER" id="PTHR34270">
    <property type="entry name" value="PROTEIN RALF-LIKE 15-RELATED"/>
    <property type="match status" value="1"/>
</dbReference>